<keyword evidence="3" id="KW-1185">Reference proteome</keyword>
<reference evidence="2 3" key="1">
    <citation type="submission" date="2020-12" db="EMBL/GenBank/DDBJ databases">
        <title>Revised draft genomes of Rhodomicrobium vannielii ATCC 17100 and Rhodomicrobium udaipurense JA643.</title>
        <authorList>
            <person name="Conners E.M."/>
            <person name="Davenport E.J."/>
            <person name="Bose A."/>
        </authorList>
    </citation>
    <scope>NUCLEOTIDE SEQUENCE [LARGE SCALE GENOMIC DNA]</scope>
    <source>
        <strain evidence="2 3">JA643</strain>
    </source>
</reference>
<comment type="caution">
    <text evidence="2">The sequence shown here is derived from an EMBL/GenBank/DDBJ whole genome shotgun (WGS) entry which is preliminary data.</text>
</comment>
<keyword evidence="2" id="KW-0255">Endonuclease</keyword>
<dbReference type="EMBL" id="JAEMUK010000010">
    <property type="protein sequence ID" value="MBJ7543036.1"/>
    <property type="molecule type" value="Genomic_DNA"/>
</dbReference>
<name>A0A8I1GFV9_9HYPH</name>
<gene>
    <name evidence="2" type="ORF">JDN41_05635</name>
</gene>
<dbReference type="Proteomes" id="UP000623250">
    <property type="component" value="Unassembled WGS sequence"/>
</dbReference>
<dbReference type="PANTHER" id="PTHR35400:SF3">
    <property type="entry name" value="SLL1072 PROTEIN"/>
    <property type="match status" value="1"/>
</dbReference>
<dbReference type="Gene3D" id="3.90.1570.10">
    <property type="entry name" value="tt1808, chain A"/>
    <property type="match status" value="1"/>
</dbReference>
<sequence length="180" mass="20301">MLRRRFTLDELEKMTAAGILEEDERIELIGGEVVPMPPKGNHHEVLKAALNWHWARRTPDHLRFVPETTLRLASDSYLEPDFVFFDKETGIAGLNAETAHLVVEIADSSYAYDIGRKAALYATFGIPELWVIHAVKLETRIHRKPSPAGYQATSDLSADRRLVPAFCEHLAVTLGDLDLR</sequence>
<dbReference type="SUPFAM" id="SSF52980">
    <property type="entry name" value="Restriction endonuclease-like"/>
    <property type="match status" value="1"/>
</dbReference>
<evidence type="ECO:0000313" key="3">
    <source>
        <dbReference type="Proteomes" id="UP000623250"/>
    </source>
</evidence>
<dbReference type="InterPro" id="IPR011335">
    <property type="entry name" value="Restrct_endonuc-II-like"/>
</dbReference>
<evidence type="ECO:0000259" key="1">
    <source>
        <dbReference type="Pfam" id="PF05685"/>
    </source>
</evidence>
<accession>A0A8I1GFV9</accession>
<dbReference type="InterPro" id="IPR008538">
    <property type="entry name" value="Uma2"/>
</dbReference>
<dbReference type="InterPro" id="IPR012296">
    <property type="entry name" value="Nuclease_put_TT1808"/>
</dbReference>
<dbReference type="GO" id="GO:0004519">
    <property type="term" value="F:endonuclease activity"/>
    <property type="evidence" value="ECO:0007669"/>
    <property type="project" value="UniProtKB-KW"/>
</dbReference>
<keyword evidence="2" id="KW-0378">Hydrolase</keyword>
<feature type="domain" description="Putative restriction endonuclease" evidence="1">
    <location>
        <begin position="9"/>
        <end position="164"/>
    </location>
</feature>
<dbReference type="CDD" id="cd06260">
    <property type="entry name" value="DUF820-like"/>
    <property type="match status" value="1"/>
</dbReference>
<keyword evidence="2" id="KW-0540">Nuclease</keyword>
<dbReference type="PANTHER" id="PTHR35400">
    <property type="entry name" value="SLR1083 PROTEIN"/>
    <property type="match status" value="1"/>
</dbReference>
<organism evidence="2 3">
    <name type="scientific">Rhodomicrobium udaipurense</name>
    <dbReference type="NCBI Taxonomy" id="1202716"/>
    <lineage>
        <taxon>Bacteria</taxon>
        <taxon>Pseudomonadati</taxon>
        <taxon>Pseudomonadota</taxon>
        <taxon>Alphaproteobacteria</taxon>
        <taxon>Hyphomicrobiales</taxon>
        <taxon>Hyphomicrobiaceae</taxon>
        <taxon>Rhodomicrobium</taxon>
    </lineage>
</organism>
<evidence type="ECO:0000313" key="2">
    <source>
        <dbReference type="EMBL" id="MBJ7543036.1"/>
    </source>
</evidence>
<protein>
    <submittedName>
        <fullName evidence="2">Uma2 family endonuclease</fullName>
    </submittedName>
</protein>
<dbReference type="AlphaFoldDB" id="A0A8I1GFV9"/>
<dbReference type="Pfam" id="PF05685">
    <property type="entry name" value="Uma2"/>
    <property type="match status" value="1"/>
</dbReference>
<proteinExistence type="predicted"/>
<dbReference type="RefSeq" id="WP_037236660.1">
    <property type="nucleotide sequence ID" value="NZ_JAEMUK010000010.1"/>
</dbReference>